<feature type="region of interest" description="Disordered" evidence="1">
    <location>
        <begin position="396"/>
        <end position="420"/>
    </location>
</feature>
<gene>
    <name evidence="2" type="ordered locus">Acid_0131</name>
</gene>
<name>Q02CS0_SOLUE</name>
<feature type="compositionally biased region" description="Basic residues" evidence="1">
    <location>
        <begin position="409"/>
        <end position="420"/>
    </location>
</feature>
<feature type="region of interest" description="Disordered" evidence="1">
    <location>
        <begin position="157"/>
        <end position="198"/>
    </location>
</feature>
<proteinExistence type="predicted"/>
<evidence type="ECO:0000256" key="1">
    <source>
        <dbReference type="SAM" id="MobiDB-lite"/>
    </source>
</evidence>
<dbReference type="Gene3D" id="2.30.30.40">
    <property type="entry name" value="SH3 Domains"/>
    <property type="match status" value="1"/>
</dbReference>
<dbReference type="AlphaFoldDB" id="Q02CS0"/>
<protein>
    <submittedName>
        <fullName evidence="2">Uncharacterized protein</fullName>
    </submittedName>
</protein>
<dbReference type="HOGENOM" id="CLU_741084_0_0_0"/>
<dbReference type="EMBL" id="CP000473">
    <property type="protein sequence ID" value="ABJ81146.1"/>
    <property type="molecule type" value="Genomic_DNA"/>
</dbReference>
<reference evidence="2" key="1">
    <citation type="submission" date="2006-10" db="EMBL/GenBank/DDBJ databases">
        <title>Complete sequence of Solibacter usitatus Ellin6076.</title>
        <authorList>
            <consortium name="US DOE Joint Genome Institute"/>
            <person name="Copeland A."/>
            <person name="Lucas S."/>
            <person name="Lapidus A."/>
            <person name="Barry K."/>
            <person name="Detter J.C."/>
            <person name="Glavina del Rio T."/>
            <person name="Hammon N."/>
            <person name="Israni S."/>
            <person name="Dalin E."/>
            <person name="Tice H."/>
            <person name="Pitluck S."/>
            <person name="Thompson L.S."/>
            <person name="Brettin T."/>
            <person name="Bruce D."/>
            <person name="Han C."/>
            <person name="Tapia R."/>
            <person name="Gilna P."/>
            <person name="Schmutz J."/>
            <person name="Larimer F."/>
            <person name="Land M."/>
            <person name="Hauser L."/>
            <person name="Kyrpides N."/>
            <person name="Mikhailova N."/>
            <person name="Janssen P.H."/>
            <person name="Kuske C.R."/>
            <person name="Richardson P."/>
        </authorList>
    </citation>
    <scope>NUCLEOTIDE SEQUENCE</scope>
    <source>
        <strain evidence="2">Ellin6076</strain>
    </source>
</reference>
<sequence length="420" mass="46296" precursor="true">MSSGSITRVSIALILLLIFSGCAKGPPAARPIGEAFVGPATLKIRSDIPLQSPVVTTVKHGDRLEILQTKRRFLRVRTPHGAEGWTDERQLLAASDMAALRELAARAAKMPSQGVATTYATLNIHTQPAVSSPSFLQLKENERFDVLQSVLFPRSDAPRVPLIPPTPKKAKALPKKEKKSSKIPPPPMPKPPPLPADWLELSKSERDEAAAEAGETPPVKAAPRLDGWSLIRAAGGQSGWVLTRLVSMAIPDEVAQYAEGKRIVSYFPLGEIEDGDQKKKIWLWATTADSKQPWDFDSFRVFIWSLRHHRYETSYIERKIKGYSPILRKQVDYTLGKGQPAKYEGFSICMEKNDGQRVRREYAVLGGAIRFAGEQPCEAPQAPAFAQSPAPIAVTEAAPEAPHETLSQKLKKRWHALTGK</sequence>
<feature type="compositionally biased region" description="Pro residues" evidence="1">
    <location>
        <begin position="183"/>
        <end position="195"/>
    </location>
</feature>
<dbReference type="KEGG" id="sus:Acid_0131"/>
<dbReference type="InParanoid" id="Q02CS0"/>
<feature type="compositionally biased region" description="Basic residues" evidence="1">
    <location>
        <begin position="168"/>
        <end position="181"/>
    </location>
</feature>
<organism evidence="2">
    <name type="scientific">Solibacter usitatus (strain Ellin6076)</name>
    <dbReference type="NCBI Taxonomy" id="234267"/>
    <lineage>
        <taxon>Bacteria</taxon>
        <taxon>Pseudomonadati</taxon>
        <taxon>Acidobacteriota</taxon>
        <taxon>Terriglobia</taxon>
        <taxon>Bryobacterales</taxon>
        <taxon>Solibacteraceae</taxon>
        <taxon>Candidatus Solibacter</taxon>
    </lineage>
</organism>
<accession>Q02CS0</accession>
<dbReference type="STRING" id="234267.Acid_0131"/>
<evidence type="ECO:0000313" key="2">
    <source>
        <dbReference type="EMBL" id="ABJ81146.1"/>
    </source>
</evidence>
<dbReference type="eggNOG" id="COG3103">
    <property type="taxonomic scope" value="Bacteria"/>
</dbReference>